<dbReference type="EMBL" id="JAUGZK010000003">
    <property type="protein sequence ID" value="MEE2023688.1"/>
    <property type="molecule type" value="Genomic_DNA"/>
</dbReference>
<dbReference type="PANTHER" id="PTHR42834">
    <property type="entry name" value="ENDONUCLEASE/EXONUCLEASE/PHOSPHATASE FAMILY PROTEIN (AFU_ORTHOLOGUE AFUA_3G09210)"/>
    <property type="match status" value="1"/>
</dbReference>
<dbReference type="Gene3D" id="3.60.10.10">
    <property type="entry name" value="Endonuclease/exonuclease/phosphatase"/>
    <property type="match status" value="1"/>
</dbReference>
<sequence length="343" mass="38635">MQSLFTFSIASINLLNYIEPPLACYEYDAIYSKAQWQQKQQWLQRIIEQQQPDIIGFQEVFSCEALKQQVQALGYPYFVVVQQPELVADYIYHKPVVALASRFKISSYAALMPDTALLNAAGLSGMQFSRHPLRATVQVPDFGALDCCVVHLKSKRSQLDSSLLTPSGHASPLQDAFGYWASTVQRGTEAQLLAHALCLRRQQHQQPLVVLGDLNDTLSEQSPLAILLQAGLLWQKQANSQALNQHSFNPARLHDAYLLANQLLATTAQRPATHYYGAEGQVLDYILLSDEFDSHHPACRADVMGYQTLDQHLRRPDYSQDAYSSDHAPVLVRMRLKDKLLRP</sequence>
<organism evidence="2 3">
    <name type="scientific">Alkalimonas mucilaginosa</name>
    <dbReference type="NCBI Taxonomy" id="3057676"/>
    <lineage>
        <taxon>Bacteria</taxon>
        <taxon>Pseudomonadati</taxon>
        <taxon>Pseudomonadota</taxon>
        <taxon>Gammaproteobacteria</taxon>
        <taxon>Alkalimonas</taxon>
    </lineage>
</organism>
<name>A0ABU7JEA5_9GAMM</name>
<dbReference type="Proteomes" id="UP001339167">
    <property type="component" value="Unassembled WGS sequence"/>
</dbReference>
<dbReference type="InterPro" id="IPR036691">
    <property type="entry name" value="Endo/exonu/phosph_ase_sf"/>
</dbReference>
<feature type="domain" description="Endonuclease/exonuclease/phosphatase" evidence="1">
    <location>
        <begin position="36"/>
        <end position="327"/>
    </location>
</feature>
<protein>
    <submittedName>
        <fullName evidence="2">Endonuclease/exonuclease/phosphatase family protein</fullName>
    </submittedName>
</protein>
<keyword evidence="2" id="KW-0540">Nuclease</keyword>
<evidence type="ECO:0000313" key="3">
    <source>
        <dbReference type="Proteomes" id="UP001339167"/>
    </source>
</evidence>
<comment type="caution">
    <text evidence="2">The sequence shown here is derived from an EMBL/GenBank/DDBJ whole genome shotgun (WGS) entry which is preliminary data.</text>
</comment>
<evidence type="ECO:0000313" key="2">
    <source>
        <dbReference type="EMBL" id="MEE2023688.1"/>
    </source>
</evidence>
<keyword evidence="2" id="KW-0378">Hydrolase</keyword>
<accession>A0ABU7JEA5</accession>
<dbReference type="GO" id="GO:0004519">
    <property type="term" value="F:endonuclease activity"/>
    <property type="evidence" value="ECO:0007669"/>
    <property type="project" value="UniProtKB-KW"/>
</dbReference>
<dbReference type="RefSeq" id="WP_330087041.1">
    <property type="nucleotide sequence ID" value="NZ_JAUGZK010000003.1"/>
</dbReference>
<keyword evidence="2" id="KW-0255">Endonuclease</keyword>
<proteinExistence type="predicted"/>
<keyword evidence="3" id="KW-1185">Reference proteome</keyword>
<gene>
    <name evidence="2" type="ORF">QWF21_05470</name>
</gene>
<reference evidence="2 3" key="1">
    <citation type="submission" date="2023-06" db="EMBL/GenBank/DDBJ databases">
        <title>Alkalimonas sp., MEB004 an alkaliphilic bacterium isolated from Lonar Lake, India.</title>
        <authorList>
            <person name="Joshi A."/>
            <person name="Thite S."/>
        </authorList>
    </citation>
    <scope>NUCLEOTIDE SEQUENCE [LARGE SCALE GENOMIC DNA]</scope>
    <source>
        <strain evidence="2 3">MEB004</strain>
    </source>
</reference>
<dbReference type="Pfam" id="PF03372">
    <property type="entry name" value="Exo_endo_phos"/>
    <property type="match status" value="1"/>
</dbReference>
<dbReference type="SUPFAM" id="SSF56219">
    <property type="entry name" value="DNase I-like"/>
    <property type="match status" value="1"/>
</dbReference>
<dbReference type="InterPro" id="IPR005135">
    <property type="entry name" value="Endo/exonuclease/phosphatase"/>
</dbReference>
<evidence type="ECO:0000259" key="1">
    <source>
        <dbReference type="Pfam" id="PF03372"/>
    </source>
</evidence>
<dbReference type="PANTHER" id="PTHR42834:SF1">
    <property type="entry name" value="ENDONUCLEASE_EXONUCLEASE_PHOSPHATASE FAMILY PROTEIN (AFU_ORTHOLOGUE AFUA_3G09210)"/>
    <property type="match status" value="1"/>
</dbReference>